<name>A0A401TUP4_CHIPU</name>
<reference evidence="2 3" key="1">
    <citation type="journal article" date="2018" name="Nat. Ecol. Evol.">
        <title>Shark genomes provide insights into elasmobranch evolution and the origin of vertebrates.</title>
        <authorList>
            <person name="Hara Y"/>
            <person name="Yamaguchi K"/>
            <person name="Onimaru K"/>
            <person name="Kadota M"/>
            <person name="Koyanagi M"/>
            <person name="Keeley SD"/>
            <person name="Tatsumi K"/>
            <person name="Tanaka K"/>
            <person name="Motone F"/>
            <person name="Kageyama Y"/>
            <person name="Nozu R"/>
            <person name="Adachi N"/>
            <person name="Nishimura O"/>
            <person name="Nakagawa R"/>
            <person name="Tanegashima C"/>
            <person name="Kiyatake I"/>
            <person name="Matsumoto R"/>
            <person name="Murakumo K"/>
            <person name="Nishida K"/>
            <person name="Terakita A"/>
            <person name="Kuratani S"/>
            <person name="Sato K"/>
            <person name="Hyodo S Kuraku.S."/>
        </authorList>
    </citation>
    <scope>NUCLEOTIDE SEQUENCE [LARGE SCALE GENOMIC DNA]</scope>
</reference>
<comment type="caution">
    <text evidence="2">The sequence shown here is derived from an EMBL/GenBank/DDBJ whole genome shotgun (WGS) entry which is preliminary data.</text>
</comment>
<accession>A0A401TUP4</accession>
<feature type="compositionally biased region" description="Basic and acidic residues" evidence="1">
    <location>
        <begin position="55"/>
        <end position="65"/>
    </location>
</feature>
<sequence length="115" mass="12855">MIRALRGRADGNGDQDRDTRRRPAPHRQGHGDCRRHDRGDVLHHRHAGVRPRSVGADHGRSDAGLRPHGRRLHRRCAQRRDVVSRRPIDAGAHADSPRAGPDLADRPINRAPEPA</sequence>
<protein>
    <submittedName>
        <fullName evidence="2">Uncharacterized protein</fullName>
    </submittedName>
</protein>
<keyword evidence="3" id="KW-1185">Reference proteome</keyword>
<evidence type="ECO:0000256" key="1">
    <source>
        <dbReference type="SAM" id="MobiDB-lite"/>
    </source>
</evidence>
<feature type="compositionally biased region" description="Basic and acidic residues" evidence="1">
    <location>
        <begin position="78"/>
        <end position="88"/>
    </location>
</feature>
<feature type="compositionally biased region" description="Basic and acidic residues" evidence="1">
    <location>
        <begin position="29"/>
        <end position="42"/>
    </location>
</feature>
<feature type="region of interest" description="Disordered" evidence="1">
    <location>
        <begin position="1"/>
        <end position="115"/>
    </location>
</feature>
<organism evidence="2 3">
    <name type="scientific">Chiloscyllium punctatum</name>
    <name type="common">Brownbanded bambooshark</name>
    <name type="synonym">Hemiscyllium punctatum</name>
    <dbReference type="NCBI Taxonomy" id="137246"/>
    <lineage>
        <taxon>Eukaryota</taxon>
        <taxon>Metazoa</taxon>
        <taxon>Chordata</taxon>
        <taxon>Craniata</taxon>
        <taxon>Vertebrata</taxon>
        <taxon>Chondrichthyes</taxon>
        <taxon>Elasmobranchii</taxon>
        <taxon>Galeomorphii</taxon>
        <taxon>Galeoidea</taxon>
        <taxon>Orectolobiformes</taxon>
        <taxon>Hemiscylliidae</taxon>
        <taxon>Chiloscyllium</taxon>
    </lineage>
</organism>
<evidence type="ECO:0000313" key="3">
    <source>
        <dbReference type="Proteomes" id="UP000287033"/>
    </source>
</evidence>
<feature type="compositionally biased region" description="Basic residues" evidence="1">
    <location>
        <begin position="67"/>
        <end position="77"/>
    </location>
</feature>
<proteinExistence type="predicted"/>
<evidence type="ECO:0000313" key="2">
    <source>
        <dbReference type="EMBL" id="GCC46347.1"/>
    </source>
</evidence>
<dbReference type="Proteomes" id="UP000287033">
    <property type="component" value="Unassembled WGS sequence"/>
</dbReference>
<feature type="non-terminal residue" evidence="2">
    <location>
        <position position="115"/>
    </location>
</feature>
<dbReference type="AlphaFoldDB" id="A0A401TUP4"/>
<dbReference type="EMBL" id="BEZZ01184270">
    <property type="protein sequence ID" value="GCC46347.1"/>
    <property type="molecule type" value="Genomic_DNA"/>
</dbReference>
<feature type="compositionally biased region" description="Basic and acidic residues" evidence="1">
    <location>
        <begin position="7"/>
        <end position="21"/>
    </location>
</feature>
<gene>
    <name evidence="2" type="ORF">chiPu_0030474</name>
</gene>